<organism evidence="13 14">
    <name type="scientific">[Torrubiella] hemipterigena</name>
    <dbReference type="NCBI Taxonomy" id="1531966"/>
    <lineage>
        <taxon>Eukaryota</taxon>
        <taxon>Fungi</taxon>
        <taxon>Dikarya</taxon>
        <taxon>Ascomycota</taxon>
        <taxon>Pezizomycotina</taxon>
        <taxon>Sordariomycetes</taxon>
        <taxon>Hypocreomycetidae</taxon>
        <taxon>Hypocreales</taxon>
        <taxon>Clavicipitaceae</taxon>
        <taxon>Clavicipitaceae incertae sedis</taxon>
        <taxon>'Torrubiella' clade</taxon>
    </lineage>
</organism>
<evidence type="ECO:0000256" key="4">
    <source>
        <dbReference type="ARBA" id="ARBA00022763"/>
    </source>
</evidence>
<evidence type="ECO:0000256" key="8">
    <source>
        <dbReference type="ARBA" id="ARBA00023242"/>
    </source>
</evidence>
<keyword evidence="4" id="KW-0227">DNA damage</keyword>
<accession>A0A0A1TBD0</accession>
<dbReference type="PANTHER" id="PTHR12415">
    <property type="entry name" value="TYROSYL-DNA PHOSPHODIESTERASE 1"/>
    <property type="match status" value="1"/>
</dbReference>
<evidence type="ECO:0000256" key="12">
    <source>
        <dbReference type="SAM" id="MobiDB-lite"/>
    </source>
</evidence>
<keyword evidence="14" id="KW-1185">Reference proteome</keyword>
<evidence type="ECO:0000256" key="2">
    <source>
        <dbReference type="ARBA" id="ARBA00010205"/>
    </source>
</evidence>
<dbReference type="SUPFAM" id="SSF56024">
    <property type="entry name" value="Phospholipase D/nuclease"/>
    <property type="match status" value="2"/>
</dbReference>
<dbReference type="GO" id="GO:0003690">
    <property type="term" value="F:double-stranded DNA binding"/>
    <property type="evidence" value="ECO:0007669"/>
    <property type="project" value="TreeGrafter"/>
</dbReference>
<dbReference type="FunFam" id="3.30.870.10:FF:000038">
    <property type="entry name" value="Probable tyrosyl-DNA phosphodiesterase"/>
    <property type="match status" value="1"/>
</dbReference>
<dbReference type="Gene3D" id="3.30.870.10">
    <property type="entry name" value="Endonuclease Chain A"/>
    <property type="match status" value="2"/>
</dbReference>
<dbReference type="GO" id="GO:0106334">
    <property type="term" value="F:3'-deoxyribose phosphate lyase activity"/>
    <property type="evidence" value="ECO:0007669"/>
    <property type="project" value="EnsemblFungi"/>
</dbReference>
<comment type="subcellular location">
    <subcellularLocation>
        <location evidence="1">Nucleus</location>
    </subcellularLocation>
</comment>
<dbReference type="STRING" id="1531966.A0A0A1TBD0"/>
<evidence type="ECO:0000313" key="13">
    <source>
        <dbReference type="EMBL" id="CEJ84526.1"/>
    </source>
</evidence>
<evidence type="ECO:0008006" key="15">
    <source>
        <dbReference type="Google" id="ProtNLM"/>
    </source>
</evidence>
<feature type="binding site" evidence="10">
    <location>
        <position position="137"/>
    </location>
    <ligand>
        <name>substrate</name>
    </ligand>
</feature>
<dbReference type="EMBL" id="CDHN01000002">
    <property type="protein sequence ID" value="CEJ84526.1"/>
    <property type="molecule type" value="Genomic_DNA"/>
</dbReference>
<dbReference type="GO" id="GO:0006265">
    <property type="term" value="P:DNA topological change"/>
    <property type="evidence" value="ECO:0007669"/>
    <property type="project" value="EnsemblFungi"/>
</dbReference>
<name>A0A0A1TBD0_9HYPO</name>
<dbReference type="GO" id="GO:0017005">
    <property type="term" value="F:3'-tyrosyl-DNA phosphodiesterase activity"/>
    <property type="evidence" value="ECO:0007669"/>
    <property type="project" value="EnsemblFungi"/>
</dbReference>
<sequence length="502" mass="56693">MEKRGRGESEAIASLSRSISPPRKRQRQLTIVKSPWQLTWIRDLPDSENKDAMTLNDLLGDPLISECWQFNYLHDLDFVMNAFDPDTRHLVKVNIVHGFWKREDANRLRILEQASRFPNVSLHVAPMPEAFGTHHSKMMILFRHDETAQVIIHTANMIEKDWTNMTNGVWKTPLLPPINPHKVLPGPKTEVGDGRQFQHDLLRYLRCYNARNAFCIPLIDRLASHDFGAVQGILIASVPGRHDLEDANARWGWNALQKSLIQLPKKESQCTIAVQVSSIATLGATDGWLRNTLFKSLSGSTSSELCKFQIVFPTADEIRRSLDGYASGASIHTKVQSKQQASQLQYLKPLLHHWANDSLDGQDLSIGAPKFAGGRDRAAPHIKTYIRYNEAGNIDWALLTSANMSKQAWGEAVNSAGDMRVASWEIGVLMWPELYENNCVMKGTFRTDSPEESDTDTTELHRVGLRVPYSLPLQRYGSSEIPWVATVSHPTPDCFGRQWIVD</sequence>
<feature type="active site" description="Proton donor/acceptor" evidence="9">
    <location>
        <position position="381"/>
    </location>
</feature>
<dbReference type="GO" id="GO:0006284">
    <property type="term" value="P:base-excision repair"/>
    <property type="evidence" value="ECO:0007669"/>
    <property type="project" value="EnsemblFungi"/>
</dbReference>
<dbReference type="GO" id="GO:0005634">
    <property type="term" value="C:nucleus"/>
    <property type="evidence" value="ECO:0007669"/>
    <property type="project" value="UniProtKB-SubCell"/>
</dbReference>
<evidence type="ECO:0000256" key="11">
    <source>
        <dbReference type="PIRSR" id="PIRSR610347-3"/>
    </source>
</evidence>
<comment type="similarity">
    <text evidence="2">Belongs to the tyrosyl-DNA phosphodiesterase family.</text>
</comment>
<keyword evidence="3" id="KW-0540">Nuclease</keyword>
<evidence type="ECO:0000256" key="3">
    <source>
        <dbReference type="ARBA" id="ARBA00022722"/>
    </source>
</evidence>
<evidence type="ECO:0000256" key="9">
    <source>
        <dbReference type="PIRSR" id="PIRSR610347-1"/>
    </source>
</evidence>
<dbReference type="HOGENOM" id="CLU_010413_2_0_1"/>
<evidence type="ECO:0000256" key="10">
    <source>
        <dbReference type="PIRSR" id="PIRSR610347-2"/>
    </source>
</evidence>
<evidence type="ECO:0000256" key="5">
    <source>
        <dbReference type="ARBA" id="ARBA00022801"/>
    </source>
</evidence>
<dbReference type="Proteomes" id="UP000039046">
    <property type="component" value="Unassembled WGS sequence"/>
</dbReference>
<feature type="site" description="Interaction with DNA" evidence="11">
    <location>
        <position position="405"/>
    </location>
</feature>
<protein>
    <recommendedName>
        <fullName evidence="15">Tyrosyl-DNA phosphodiesterase</fullName>
    </recommendedName>
</protein>
<dbReference type="InterPro" id="IPR010347">
    <property type="entry name" value="Tdp1"/>
</dbReference>
<feature type="binding site" evidence="10">
    <location>
        <position position="383"/>
    </location>
    <ligand>
        <name>substrate</name>
    </ligand>
</feature>
<feature type="active site" description="Nucleophile" evidence="9">
    <location>
        <position position="135"/>
    </location>
</feature>
<keyword evidence="8" id="KW-0539">Nucleus</keyword>
<dbReference type="PANTHER" id="PTHR12415:SF0">
    <property type="entry name" value="TYROSYL-DNA PHOSPHODIESTERASE 1"/>
    <property type="match status" value="1"/>
</dbReference>
<evidence type="ECO:0000256" key="6">
    <source>
        <dbReference type="ARBA" id="ARBA00022839"/>
    </source>
</evidence>
<evidence type="ECO:0000256" key="1">
    <source>
        <dbReference type="ARBA" id="ARBA00004123"/>
    </source>
</evidence>
<gene>
    <name evidence="13" type="ORF">VHEMI03502</name>
</gene>
<keyword evidence="7" id="KW-0234">DNA repair</keyword>
<keyword evidence="6" id="KW-0269">Exonuclease</keyword>
<dbReference type="CDD" id="cd09194">
    <property type="entry name" value="PLDc_yTdp1_1"/>
    <property type="match status" value="1"/>
</dbReference>
<dbReference type="AlphaFoldDB" id="A0A0A1TBD0"/>
<dbReference type="GO" id="GO:0004527">
    <property type="term" value="F:exonuclease activity"/>
    <property type="evidence" value="ECO:0007669"/>
    <property type="project" value="UniProtKB-KW"/>
</dbReference>
<keyword evidence="5" id="KW-0378">Hydrolase</keyword>
<dbReference type="GO" id="GO:0003697">
    <property type="term" value="F:single-stranded DNA binding"/>
    <property type="evidence" value="ECO:0007669"/>
    <property type="project" value="TreeGrafter"/>
</dbReference>
<reference evidence="13 14" key="1">
    <citation type="journal article" date="2015" name="Genome Announc.">
        <title>Draft Genome Sequence and Gene Annotation of the Entomopathogenic Fungus Verticillium hemipterigenum.</title>
        <authorList>
            <person name="Horn F."/>
            <person name="Habel A."/>
            <person name="Scharf D.H."/>
            <person name="Dworschak J."/>
            <person name="Brakhage A.A."/>
            <person name="Guthke R."/>
            <person name="Hertweck C."/>
            <person name="Linde J."/>
        </authorList>
    </citation>
    <scope>NUCLEOTIDE SEQUENCE [LARGE SCALE GENOMIC DNA]</scope>
</reference>
<evidence type="ECO:0000256" key="7">
    <source>
        <dbReference type="ARBA" id="ARBA00023204"/>
    </source>
</evidence>
<proteinExistence type="inferred from homology"/>
<dbReference type="Pfam" id="PF06087">
    <property type="entry name" value="Tyr-DNA_phospho"/>
    <property type="match status" value="1"/>
</dbReference>
<feature type="region of interest" description="Disordered" evidence="12">
    <location>
        <begin position="1"/>
        <end position="21"/>
    </location>
</feature>
<dbReference type="OrthoDB" id="47785at2759"/>
<evidence type="ECO:0000313" key="14">
    <source>
        <dbReference type="Proteomes" id="UP000039046"/>
    </source>
</evidence>